<feature type="transmembrane region" description="Helical" evidence="2">
    <location>
        <begin position="62"/>
        <end position="89"/>
    </location>
</feature>
<dbReference type="Proteomes" id="UP001589783">
    <property type="component" value="Unassembled WGS sequence"/>
</dbReference>
<organism evidence="3 4">
    <name type="scientific">Gordonia phosphorivorans</name>
    <dbReference type="NCBI Taxonomy" id="1056982"/>
    <lineage>
        <taxon>Bacteria</taxon>
        <taxon>Bacillati</taxon>
        <taxon>Actinomycetota</taxon>
        <taxon>Actinomycetes</taxon>
        <taxon>Mycobacteriales</taxon>
        <taxon>Gordoniaceae</taxon>
        <taxon>Gordonia</taxon>
    </lineage>
</organism>
<feature type="compositionally biased region" description="Low complexity" evidence="1">
    <location>
        <begin position="214"/>
        <end position="234"/>
    </location>
</feature>
<sequence>MGLFTKADPAPAEPAPKSIQRQLLPFAILALLIATLLFTGYVAVTVAGILAHEYRRVRARWYLVWAAVTGFVALLAAQSATAWAGWVLAQLGHFMPRLLPHDPTNTDSALTVAAAFADRSLASAFAAELIAAAPLAMLTCALVVRYRSHARAERGTIEGERFSNVRPVGTLDRMRITRERAKVAAGHYLPAPPTPATVDQLLADLHALQAETTAAAPTATATASTTGRESAAPQPDSPPPTPAPTAPAVDPADPFALPAQHTIRRTSHEQ</sequence>
<feature type="transmembrane region" description="Helical" evidence="2">
    <location>
        <begin position="26"/>
        <end position="50"/>
    </location>
</feature>
<feature type="compositionally biased region" description="Low complexity" evidence="1">
    <location>
        <begin position="246"/>
        <end position="259"/>
    </location>
</feature>
<keyword evidence="2" id="KW-0812">Transmembrane</keyword>
<keyword evidence="4" id="KW-1185">Reference proteome</keyword>
<evidence type="ECO:0000313" key="3">
    <source>
        <dbReference type="EMBL" id="MFC0313648.1"/>
    </source>
</evidence>
<reference evidence="3 4" key="1">
    <citation type="submission" date="2024-09" db="EMBL/GenBank/DDBJ databases">
        <authorList>
            <person name="Sun Q."/>
            <person name="Mori K."/>
        </authorList>
    </citation>
    <scope>NUCLEOTIDE SEQUENCE [LARGE SCALE GENOMIC DNA]</scope>
    <source>
        <strain evidence="3 4">CCM 7957</strain>
    </source>
</reference>
<keyword evidence="2" id="KW-1133">Transmembrane helix</keyword>
<accession>A0ABV6H6P3</accession>
<comment type="caution">
    <text evidence="3">The sequence shown here is derived from an EMBL/GenBank/DDBJ whole genome shotgun (WGS) entry which is preliminary data.</text>
</comment>
<protein>
    <submittedName>
        <fullName evidence="3">Uncharacterized protein</fullName>
    </submittedName>
</protein>
<dbReference type="EMBL" id="JBHLWV010000006">
    <property type="protein sequence ID" value="MFC0313648.1"/>
    <property type="molecule type" value="Genomic_DNA"/>
</dbReference>
<name>A0ABV6H6P3_9ACTN</name>
<keyword evidence="2" id="KW-0472">Membrane</keyword>
<feature type="transmembrane region" description="Helical" evidence="2">
    <location>
        <begin position="121"/>
        <end position="144"/>
    </location>
</feature>
<evidence type="ECO:0000256" key="2">
    <source>
        <dbReference type="SAM" id="Phobius"/>
    </source>
</evidence>
<proteinExistence type="predicted"/>
<feature type="compositionally biased region" description="Pro residues" evidence="1">
    <location>
        <begin position="235"/>
        <end position="245"/>
    </location>
</feature>
<gene>
    <name evidence="3" type="ORF">ACFFJD_02115</name>
</gene>
<dbReference type="RefSeq" id="WP_382360212.1">
    <property type="nucleotide sequence ID" value="NZ_JBHLWV010000006.1"/>
</dbReference>
<feature type="region of interest" description="Disordered" evidence="1">
    <location>
        <begin position="214"/>
        <end position="270"/>
    </location>
</feature>
<evidence type="ECO:0000256" key="1">
    <source>
        <dbReference type="SAM" id="MobiDB-lite"/>
    </source>
</evidence>
<evidence type="ECO:0000313" key="4">
    <source>
        <dbReference type="Proteomes" id="UP001589783"/>
    </source>
</evidence>